<feature type="transmembrane region" description="Helical" evidence="11">
    <location>
        <begin position="122"/>
        <end position="148"/>
    </location>
</feature>
<evidence type="ECO:0000256" key="3">
    <source>
        <dbReference type="ARBA" id="ARBA00022448"/>
    </source>
</evidence>
<comment type="caution">
    <text evidence="12">The sequence shown here is derived from an EMBL/GenBank/DDBJ whole genome shotgun (WGS) entry which is preliminary data.</text>
</comment>
<keyword evidence="10 11" id="KW-0170">Cobalt</keyword>
<dbReference type="PANTHER" id="PTHR43627">
    <property type="match status" value="1"/>
</dbReference>
<dbReference type="EMBL" id="SRRZ01000014">
    <property type="protein sequence ID" value="NQE33396.1"/>
    <property type="molecule type" value="Genomic_DNA"/>
</dbReference>
<feature type="transmembrane region" description="Helical" evidence="11">
    <location>
        <begin position="224"/>
        <end position="250"/>
    </location>
</feature>
<protein>
    <recommendedName>
        <fullName evidence="11">Cobalt transport protein CbiM</fullName>
    </recommendedName>
    <alternativeName>
        <fullName evidence="11">Energy-coupling factor transporter probable substrate-capture protein CbiM</fullName>
        <shortName evidence="11">ECF transporter S component CbiM</shortName>
    </alternativeName>
</protein>
<dbReference type="Proteomes" id="UP000702425">
    <property type="component" value="Unassembled WGS sequence"/>
</dbReference>
<dbReference type="Pfam" id="PF01891">
    <property type="entry name" value="CbiM"/>
    <property type="match status" value="1"/>
</dbReference>
<name>A0ABX2CT40_9CYAN</name>
<comment type="similarity">
    <text evidence="11">Belongs to the CbiM family.</text>
</comment>
<feature type="transmembrane region" description="Helical" evidence="11">
    <location>
        <begin position="155"/>
        <end position="173"/>
    </location>
</feature>
<gene>
    <name evidence="11 12" type="primary">cbiM</name>
    <name evidence="12" type="ORF">E5S67_01115</name>
</gene>
<dbReference type="InterPro" id="IPR018024">
    <property type="entry name" value="CbiM"/>
</dbReference>
<dbReference type="HAMAP" id="MF_01462">
    <property type="entry name" value="CbiM"/>
    <property type="match status" value="1"/>
</dbReference>
<dbReference type="InterPro" id="IPR002751">
    <property type="entry name" value="CbiM/NikMN"/>
</dbReference>
<comment type="function">
    <text evidence="11">Part of the energy-coupling factor (ECF) transporter complex CbiMNOQ involved in cobalt import.</text>
</comment>
<dbReference type="PANTHER" id="PTHR43627:SF1">
    <property type="entry name" value="COBALT TRANSPORT PROTEIN CBIM"/>
    <property type="match status" value="1"/>
</dbReference>
<evidence type="ECO:0000256" key="10">
    <source>
        <dbReference type="ARBA" id="ARBA00023285"/>
    </source>
</evidence>
<feature type="transmembrane region" description="Helical" evidence="11">
    <location>
        <begin position="24"/>
        <end position="47"/>
    </location>
</feature>
<evidence type="ECO:0000256" key="2">
    <source>
        <dbReference type="ARBA" id="ARBA00022426"/>
    </source>
</evidence>
<accession>A0ABX2CT40</accession>
<evidence type="ECO:0000256" key="8">
    <source>
        <dbReference type="ARBA" id="ARBA00023065"/>
    </source>
</evidence>
<keyword evidence="13" id="KW-1185">Reference proteome</keyword>
<keyword evidence="7 11" id="KW-1133">Transmembrane helix</keyword>
<keyword evidence="8 11" id="KW-0406">Ion transport</keyword>
<proteinExistence type="inferred from homology"/>
<evidence type="ECO:0000256" key="4">
    <source>
        <dbReference type="ARBA" id="ARBA00022475"/>
    </source>
</evidence>
<evidence type="ECO:0000256" key="1">
    <source>
        <dbReference type="ARBA" id="ARBA00004651"/>
    </source>
</evidence>
<evidence type="ECO:0000256" key="9">
    <source>
        <dbReference type="ARBA" id="ARBA00023136"/>
    </source>
</evidence>
<evidence type="ECO:0000256" key="5">
    <source>
        <dbReference type="ARBA" id="ARBA00022573"/>
    </source>
</evidence>
<comment type="subcellular location">
    <subcellularLocation>
        <location evidence="1 11">Cell membrane</location>
        <topology evidence="1 11">Multi-pass membrane protein</topology>
    </subcellularLocation>
</comment>
<comment type="pathway">
    <text evidence="11">Cofactor biosynthesis; adenosylcobalamin biosynthesis.</text>
</comment>
<dbReference type="NCBIfam" id="NF006184">
    <property type="entry name" value="PRK08319.1"/>
    <property type="match status" value="1"/>
</dbReference>
<feature type="transmembrane region" description="Helical" evidence="11">
    <location>
        <begin position="185"/>
        <end position="212"/>
    </location>
</feature>
<evidence type="ECO:0000313" key="13">
    <source>
        <dbReference type="Proteomes" id="UP000702425"/>
    </source>
</evidence>
<evidence type="ECO:0000256" key="7">
    <source>
        <dbReference type="ARBA" id="ARBA00022989"/>
    </source>
</evidence>
<evidence type="ECO:0000313" key="12">
    <source>
        <dbReference type="EMBL" id="NQE33396.1"/>
    </source>
</evidence>
<keyword evidence="6 11" id="KW-0812">Transmembrane</keyword>
<evidence type="ECO:0000256" key="6">
    <source>
        <dbReference type="ARBA" id="ARBA00022692"/>
    </source>
</evidence>
<keyword evidence="2 11" id="KW-0171">Cobalt transport</keyword>
<keyword evidence="3 11" id="KW-0813">Transport</keyword>
<sequence>MPADVLIYIVSSARFSVKTGNRKLVSLGLMAGLSCYIVLASATPAAAMHISEGFLPVQWAAFWWMVALPFFAVGLRSITRITKEHPELKLLLALAGAFTFVLSALKIPSVTGSCSHPTGTGLGAILFGPSVMAVLGALVLLFQTLLLAHGGLTTLGANMFSMAIVGPFAAYFIYQLLLRTGSQRAAIFCAAALADLLTYVTTSIQLALAFPAASGGFMASFLKFAGIFAITQVPLAISEGLLTVLVWNWLHSYGQQELETLKLLMRQES</sequence>
<reference evidence="12 13" key="1">
    <citation type="journal article" date="2020" name="Sci. Rep.">
        <title>A novel cyanobacterial geosmin producer, revising GeoA distribution and dispersion patterns in Bacteria.</title>
        <authorList>
            <person name="Churro C."/>
            <person name="Semedo-Aguiar A.P."/>
            <person name="Silva A.D."/>
            <person name="Pereira-Leal J.B."/>
            <person name="Leite R.B."/>
        </authorList>
    </citation>
    <scope>NUCLEOTIDE SEQUENCE [LARGE SCALE GENOMIC DNA]</scope>
    <source>
        <strain evidence="12 13">IPMA8</strain>
    </source>
</reference>
<comment type="subunit">
    <text evidence="11">Forms an energy-coupling factor (ECF) transporter complex composed of an ATP-binding protein (A component, CbiO), a transmembrane protein (T component, CbiQ) and 2 possible substrate-capture proteins (S components, CbiM and CbiN) of unknown stoichimetry.</text>
</comment>
<keyword evidence="9 11" id="KW-0472">Membrane</keyword>
<keyword evidence="4 11" id="KW-1003">Cell membrane</keyword>
<dbReference type="NCBIfam" id="TIGR00123">
    <property type="entry name" value="cbiM"/>
    <property type="match status" value="1"/>
</dbReference>
<feature type="transmembrane region" description="Helical" evidence="11">
    <location>
        <begin position="59"/>
        <end position="78"/>
    </location>
</feature>
<organism evidence="12 13">
    <name type="scientific">Microcoleus asticus IPMA8</name>
    <dbReference type="NCBI Taxonomy" id="2563858"/>
    <lineage>
        <taxon>Bacteria</taxon>
        <taxon>Bacillati</taxon>
        <taxon>Cyanobacteriota</taxon>
        <taxon>Cyanophyceae</taxon>
        <taxon>Oscillatoriophycideae</taxon>
        <taxon>Oscillatoriales</taxon>
        <taxon>Microcoleaceae</taxon>
        <taxon>Microcoleus</taxon>
        <taxon>Microcoleus asticus</taxon>
    </lineage>
</organism>
<keyword evidence="5 11" id="KW-0169">Cobalamin biosynthesis</keyword>
<dbReference type="Gene3D" id="1.10.1760.20">
    <property type="match status" value="1"/>
</dbReference>
<evidence type="ECO:0000256" key="11">
    <source>
        <dbReference type="HAMAP-Rule" id="MF_01462"/>
    </source>
</evidence>